<gene>
    <name evidence="2" type="ORF">SS37A_06230</name>
</gene>
<dbReference type="Pfam" id="PF12836">
    <property type="entry name" value="HHH_3"/>
    <property type="match status" value="1"/>
</dbReference>
<evidence type="ECO:0008006" key="4">
    <source>
        <dbReference type="Google" id="ProtNLM"/>
    </source>
</evidence>
<protein>
    <recommendedName>
        <fullName evidence="4">Helix-hairpin-helix domain-containing protein</fullName>
    </recommendedName>
</protein>
<dbReference type="Proteomes" id="UP001317629">
    <property type="component" value="Chromosome"/>
</dbReference>
<feature type="chain" id="PRO_5046339814" description="Helix-hairpin-helix domain-containing protein" evidence="1">
    <location>
        <begin position="20"/>
        <end position="107"/>
    </location>
</feature>
<evidence type="ECO:0000256" key="1">
    <source>
        <dbReference type="SAM" id="SignalP"/>
    </source>
</evidence>
<reference evidence="2 3" key="1">
    <citation type="journal article" date="2023" name="Int. J. Syst. Evol. Microbiol.">
        <title>Methylocystis iwaonis sp. nov., a type II methane-oxidizing bacterium from surface soil of a rice paddy field in Japan, and emended description of the genus Methylocystis (ex Whittenbury et al. 1970) Bowman et al. 1993.</title>
        <authorList>
            <person name="Kaise H."/>
            <person name="Sawadogo J.B."/>
            <person name="Alam M.S."/>
            <person name="Ueno C."/>
            <person name="Dianou D."/>
            <person name="Shinjo R."/>
            <person name="Asakawa S."/>
        </authorList>
    </citation>
    <scope>NUCLEOTIDE SEQUENCE [LARGE SCALE GENOMIC DNA]</scope>
    <source>
        <strain evidence="2 3">SS37A-Re</strain>
    </source>
</reference>
<keyword evidence="1" id="KW-0732">Signal</keyword>
<keyword evidence="3" id="KW-1185">Reference proteome</keyword>
<organism evidence="2 3">
    <name type="scientific">Methylocystis iwaonis</name>
    <dbReference type="NCBI Taxonomy" id="2885079"/>
    <lineage>
        <taxon>Bacteria</taxon>
        <taxon>Pseudomonadati</taxon>
        <taxon>Pseudomonadota</taxon>
        <taxon>Alphaproteobacteria</taxon>
        <taxon>Hyphomicrobiales</taxon>
        <taxon>Methylocystaceae</taxon>
        <taxon>Methylocystis</taxon>
    </lineage>
</organism>
<dbReference type="SUPFAM" id="SSF81585">
    <property type="entry name" value="PsbU/PolX domain-like"/>
    <property type="match status" value="1"/>
</dbReference>
<accession>A0ABN6VCY5</accession>
<feature type="signal peptide" evidence="1">
    <location>
        <begin position="1"/>
        <end position="19"/>
    </location>
</feature>
<proteinExistence type="predicted"/>
<dbReference type="Gene3D" id="1.10.150.320">
    <property type="entry name" value="Photosystem II 12 kDa extrinsic protein"/>
    <property type="match status" value="1"/>
</dbReference>
<evidence type="ECO:0000313" key="3">
    <source>
        <dbReference type="Proteomes" id="UP001317629"/>
    </source>
</evidence>
<name>A0ABN6VCY5_9HYPH</name>
<dbReference type="RefSeq" id="WP_281930398.1">
    <property type="nucleotide sequence ID" value="NZ_AP027142.1"/>
</dbReference>
<sequence length="107" mass="11261">MIRNLLLAAALLAAAPALAEAPVAKPTTSAPVATMTQAPSAKMAAEAQRLDLNTATVQQLSEVKGFNKTIAEAIVKARPFKQVDELAAKKIVTGEVLTQVKDQLIVR</sequence>
<evidence type="ECO:0000313" key="2">
    <source>
        <dbReference type="EMBL" id="BDV33094.1"/>
    </source>
</evidence>
<dbReference type="EMBL" id="AP027142">
    <property type="protein sequence ID" value="BDV33094.1"/>
    <property type="molecule type" value="Genomic_DNA"/>
</dbReference>